<accession>U4KHY5</accession>
<dbReference type="STRING" id="28173.VIBNI_B0136"/>
<proteinExistence type="predicted"/>
<sequence length="54" mass="6434">MRLVERSGSETLITEITQNVFRVIVYIPTLEDDHWLSIYLFNIDRQKRKIIVGI</sequence>
<evidence type="ECO:0000313" key="2">
    <source>
        <dbReference type="Proteomes" id="UP000016895"/>
    </source>
</evidence>
<keyword evidence="2" id="KW-1185">Reference proteome</keyword>
<gene>
    <name evidence="1" type="ORF">VIBNI_B0136</name>
</gene>
<dbReference type="KEGG" id="vni:VIBNI_B0136"/>
<dbReference type="EMBL" id="FO203527">
    <property type="protein sequence ID" value="CCO59964.1"/>
    <property type="molecule type" value="Genomic_DNA"/>
</dbReference>
<evidence type="ECO:0000313" key="1">
    <source>
        <dbReference type="EMBL" id="CCO59964.1"/>
    </source>
</evidence>
<dbReference type="Proteomes" id="UP000016895">
    <property type="component" value="Chromosome 2"/>
</dbReference>
<name>U4KHY5_9VIBR</name>
<dbReference type="AlphaFoldDB" id="U4KHY5"/>
<organism evidence="1 2">
    <name type="scientific">Vibrio nigripulchritudo</name>
    <dbReference type="NCBI Taxonomy" id="28173"/>
    <lineage>
        <taxon>Bacteria</taxon>
        <taxon>Pseudomonadati</taxon>
        <taxon>Pseudomonadota</taxon>
        <taxon>Gammaproteobacteria</taxon>
        <taxon>Vibrionales</taxon>
        <taxon>Vibrionaceae</taxon>
        <taxon>Vibrio</taxon>
    </lineage>
</organism>
<protein>
    <submittedName>
        <fullName evidence="1">Uncharacterized protein</fullName>
    </submittedName>
</protein>
<reference evidence="1 2" key="1">
    <citation type="journal article" date="2013" name="ISME J.">
        <title>Comparative genomics of pathogenic lineages of Vibrio nigripulchritudo identifies virulence-associated traits.</title>
        <authorList>
            <person name="Goudenege D."/>
            <person name="Labreuche Y."/>
            <person name="Krin E."/>
            <person name="Ansquer D."/>
            <person name="Mangenot S."/>
            <person name="Calteau A."/>
            <person name="Medigue C."/>
            <person name="Mazel D."/>
            <person name="Polz M.F."/>
            <person name="Le Roux F."/>
        </authorList>
    </citation>
    <scope>NUCLEOTIDE SEQUENCE [LARGE SCALE GENOMIC DNA]</scope>
    <source>
        <strain evidence="2">SnF1</strain>
    </source>
</reference>